<dbReference type="InterPro" id="IPR047718">
    <property type="entry name" value="RsbA-like_anti_sig"/>
</dbReference>
<dbReference type="GO" id="GO:0004674">
    <property type="term" value="F:protein serine/threonine kinase activity"/>
    <property type="evidence" value="ECO:0007669"/>
    <property type="project" value="UniProtKB-KW"/>
</dbReference>
<protein>
    <submittedName>
        <fullName evidence="4">Anti-sigma regulatory factor (Ser/Thr protein kinase)</fullName>
    </submittedName>
</protein>
<evidence type="ECO:0000313" key="4">
    <source>
        <dbReference type="EMBL" id="SEF33052.1"/>
    </source>
</evidence>
<accession>A0A1H5R3T5</accession>
<dbReference type="InterPro" id="IPR050267">
    <property type="entry name" value="Anti-sigma-factor_SerPK"/>
</dbReference>
<organism evidence="4 5">
    <name type="scientific">Amycolatopsis pretoriensis</name>
    <dbReference type="NCBI Taxonomy" id="218821"/>
    <lineage>
        <taxon>Bacteria</taxon>
        <taxon>Bacillati</taxon>
        <taxon>Actinomycetota</taxon>
        <taxon>Actinomycetes</taxon>
        <taxon>Pseudonocardiales</taxon>
        <taxon>Pseudonocardiaceae</taxon>
        <taxon>Amycolatopsis</taxon>
    </lineage>
</organism>
<dbReference type="PANTHER" id="PTHR35526">
    <property type="entry name" value="ANTI-SIGMA-F FACTOR RSBW-RELATED"/>
    <property type="match status" value="1"/>
</dbReference>
<evidence type="ECO:0000313" key="5">
    <source>
        <dbReference type="Proteomes" id="UP000198878"/>
    </source>
</evidence>
<sequence>MVDAFGPSRHPALFYRGDTEYLDVVVAYLLEGLDRGEPVAVAVPGRNLLLVEKALGDRVHEVRLTDMCRVGRNPGAILPSVLLAFAGGHAGPVRIVAEPVWGDRTGAEYPACVLHEALLNHALAGRDLAVLCPYDTAALPLEVLADAERTHPEVWGPAGPCTSPRFDPDGVRADFTRPLIPPPAAVERKFDLGQLASLRGDAEIWAARHGLRRPRRDDFALAIAELTTNSVLYGGGTGVLRLWAEECQVVGEVTDAGTITEPLAGRIPPPATTLGGRGLLLVNRLADLVRTYWVPGRTTTRIHFSR</sequence>
<dbReference type="OrthoDB" id="4088450at2"/>
<dbReference type="CDD" id="cd16936">
    <property type="entry name" value="HATPase_RsbW-like"/>
    <property type="match status" value="1"/>
</dbReference>
<dbReference type="Pfam" id="PF14417">
    <property type="entry name" value="MEDS"/>
    <property type="match status" value="1"/>
</dbReference>
<dbReference type="Pfam" id="PF13581">
    <property type="entry name" value="HATPase_c_2"/>
    <property type="match status" value="1"/>
</dbReference>
<dbReference type="InterPro" id="IPR003594">
    <property type="entry name" value="HATPase_dom"/>
</dbReference>
<reference evidence="5" key="1">
    <citation type="submission" date="2016-10" db="EMBL/GenBank/DDBJ databases">
        <authorList>
            <person name="Varghese N."/>
            <person name="Submissions S."/>
        </authorList>
    </citation>
    <scope>NUCLEOTIDE SEQUENCE [LARGE SCALE GENOMIC DNA]</scope>
    <source>
        <strain evidence="5">DSM 44654</strain>
    </source>
</reference>
<keyword evidence="4" id="KW-0418">Kinase</keyword>
<dbReference type="InterPro" id="IPR025847">
    <property type="entry name" value="MEDS_domain"/>
</dbReference>
<dbReference type="RefSeq" id="WP_086678448.1">
    <property type="nucleotide sequence ID" value="NZ_FNUJ01000006.1"/>
</dbReference>
<proteinExistence type="predicted"/>
<evidence type="ECO:0000259" key="2">
    <source>
        <dbReference type="Pfam" id="PF13581"/>
    </source>
</evidence>
<dbReference type="NCBIfam" id="NF041045">
    <property type="entry name" value="RsbA_anti_sig"/>
    <property type="match status" value="1"/>
</dbReference>
<name>A0A1H5R3T5_9PSEU</name>
<dbReference type="STRING" id="218821.SAMN05421837_106578"/>
<evidence type="ECO:0000256" key="1">
    <source>
        <dbReference type="ARBA" id="ARBA00022527"/>
    </source>
</evidence>
<feature type="domain" description="MEDS" evidence="3">
    <location>
        <begin position="9"/>
        <end position="152"/>
    </location>
</feature>
<dbReference type="PANTHER" id="PTHR35526:SF3">
    <property type="entry name" value="ANTI-SIGMA-F FACTOR RSBW"/>
    <property type="match status" value="1"/>
</dbReference>
<keyword evidence="5" id="KW-1185">Reference proteome</keyword>
<gene>
    <name evidence="4" type="ORF">SAMN05421837_106578</name>
</gene>
<keyword evidence="1" id="KW-0723">Serine/threonine-protein kinase</keyword>
<dbReference type="AlphaFoldDB" id="A0A1H5R3T5"/>
<dbReference type="InterPro" id="IPR036890">
    <property type="entry name" value="HATPase_C_sf"/>
</dbReference>
<dbReference type="EMBL" id="FNUJ01000006">
    <property type="protein sequence ID" value="SEF33052.1"/>
    <property type="molecule type" value="Genomic_DNA"/>
</dbReference>
<evidence type="ECO:0000259" key="3">
    <source>
        <dbReference type="Pfam" id="PF14417"/>
    </source>
</evidence>
<dbReference type="Proteomes" id="UP000198878">
    <property type="component" value="Unassembled WGS sequence"/>
</dbReference>
<dbReference type="Gene3D" id="3.30.565.10">
    <property type="entry name" value="Histidine kinase-like ATPase, C-terminal domain"/>
    <property type="match status" value="1"/>
</dbReference>
<keyword evidence="4" id="KW-0808">Transferase</keyword>
<feature type="domain" description="Histidine kinase/HSP90-like ATPase" evidence="2">
    <location>
        <begin position="191"/>
        <end position="302"/>
    </location>
</feature>